<protein>
    <submittedName>
        <fullName evidence="1">Uncharacterized protein</fullName>
    </submittedName>
</protein>
<evidence type="ECO:0000313" key="1">
    <source>
        <dbReference type="EMBL" id="KAJ6969387.1"/>
    </source>
</evidence>
<dbReference type="AlphaFoldDB" id="A0AAD6LLL8"/>
<comment type="caution">
    <text evidence="1">The sequence shown here is derived from an EMBL/GenBank/DDBJ whole genome shotgun (WGS) entry which is preliminary data.</text>
</comment>
<dbReference type="EMBL" id="JAQIZT010000016">
    <property type="protein sequence ID" value="KAJ6969387.1"/>
    <property type="molecule type" value="Genomic_DNA"/>
</dbReference>
<organism evidence="1 2">
    <name type="scientific">Populus alba x Populus x berolinensis</name>
    <dbReference type="NCBI Taxonomy" id="444605"/>
    <lineage>
        <taxon>Eukaryota</taxon>
        <taxon>Viridiplantae</taxon>
        <taxon>Streptophyta</taxon>
        <taxon>Embryophyta</taxon>
        <taxon>Tracheophyta</taxon>
        <taxon>Spermatophyta</taxon>
        <taxon>Magnoliopsida</taxon>
        <taxon>eudicotyledons</taxon>
        <taxon>Gunneridae</taxon>
        <taxon>Pentapetalae</taxon>
        <taxon>rosids</taxon>
        <taxon>fabids</taxon>
        <taxon>Malpighiales</taxon>
        <taxon>Salicaceae</taxon>
        <taxon>Saliceae</taxon>
        <taxon>Populus</taxon>
    </lineage>
</organism>
<name>A0AAD6LLL8_9ROSI</name>
<keyword evidence="2" id="KW-1185">Reference proteome</keyword>
<evidence type="ECO:0000313" key="2">
    <source>
        <dbReference type="Proteomes" id="UP001164929"/>
    </source>
</evidence>
<reference evidence="1 2" key="1">
    <citation type="journal article" date="2023" name="Mol. Ecol. Resour.">
        <title>Chromosome-level genome assembly of a triploid poplar Populus alba 'Berolinensis'.</title>
        <authorList>
            <person name="Chen S."/>
            <person name="Yu Y."/>
            <person name="Wang X."/>
            <person name="Wang S."/>
            <person name="Zhang T."/>
            <person name="Zhou Y."/>
            <person name="He R."/>
            <person name="Meng N."/>
            <person name="Wang Y."/>
            <person name="Liu W."/>
            <person name="Liu Z."/>
            <person name="Liu J."/>
            <person name="Guo Q."/>
            <person name="Huang H."/>
            <person name="Sederoff R.R."/>
            <person name="Wang G."/>
            <person name="Qu G."/>
            <person name="Chen S."/>
        </authorList>
    </citation>
    <scope>NUCLEOTIDE SEQUENCE [LARGE SCALE GENOMIC DNA]</scope>
    <source>
        <strain evidence="1">SC-2020</strain>
    </source>
</reference>
<dbReference type="Proteomes" id="UP001164929">
    <property type="component" value="Chromosome 16"/>
</dbReference>
<sequence>MLQCIFILSDSGEDNARETANWASSWIDPFVLGLWDQSHFSTVIPLSNNQLLQSPKRITCSKLSGSESLS</sequence>
<gene>
    <name evidence="1" type="ORF">NC653_037145</name>
</gene>
<accession>A0AAD6LLL8</accession>
<proteinExistence type="predicted"/>